<evidence type="ECO:0000256" key="7">
    <source>
        <dbReference type="SAM" id="Phobius"/>
    </source>
</evidence>
<dbReference type="PANTHER" id="PTHR33048">
    <property type="entry name" value="PTH11-LIKE INTEGRAL MEMBRANE PROTEIN (AFU_ORTHOLOGUE AFUA_5G11245)"/>
    <property type="match status" value="1"/>
</dbReference>
<feature type="domain" description="Rhodopsin" evidence="8">
    <location>
        <begin position="33"/>
        <end position="266"/>
    </location>
</feature>
<evidence type="ECO:0000256" key="5">
    <source>
        <dbReference type="ARBA" id="ARBA00038359"/>
    </source>
</evidence>
<evidence type="ECO:0000256" key="6">
    <source>
        <dbReference type="SAM" id="MobiDB-lite"/>
    </source>
</evidence>
<keyword evidence="2 7" id="KW-0812">Transmembrane</keyword>
<feature type="transmembrane region" description="Helical" evidence="7">
    <location>
        <begin position="98"/>
        <end position="117"/>
    </location>
</feature>
<reference evidence="9" key="1">
    <citation type="submission" date="2023-06" db="EMBL/GenBank/DDBJ databases">
        <title>Genome-scale phylogeny and comparative genomics of the fungal order Sordariales.</title>
        <authorList>
            <consortium name="Lawrence Berkeley National Laboratory"/>
            <person name="Hensen N."/>
            <person name="Bonometti L."/>
            <person name="Westerberg I."/>
            <person name="Brannstrom I.O."/>
            <person name="Guillou S."/>
            <person name="Cros-Aarteil S."/>
            <person name="Calhoun S."/>
            <person name="Haridas S."/>
            <person name="Kuo A."/>
            <person name="Mondo S."/>
            <person name="Pangilinan J."/>
            <person name="Riley R."/>
            <person name="Labutti K."/>
            <person name="Andreopoulos B."/>
            <person name="Lipzen A."/>
            <person name="Chen C."/>
            <person name="Yanf M."/>
            <person name="Daum C."/>
            <person name="Ng V."/>
            <person name="Clum A."/>
            <person name="Steindorff A."/>
            <person name="Ohm R."/>
            <person name="Martin F."/>
            <person name="Silar P."/>
            <person name="Natvig D."/>
            <person name="Lalanne C."/>
            <person name="Gautier V."/>
            <person name="Ament-Velasquez S.L."/>
            <person name="Kruys A."/>
            <person name="Hutchinson M.I."/>
            <person name="Powell A.J."/>
            <person name="Barry K."/>
            <person name="Miller A.N."/>
            <person name="Grigoriev I.V."/>
            <person name="Debuchy R."/>
            <person name="Gladieux P."/>
            <person name="Thoren M.H."/>
            <person name="Johannesson H."/>
        </authorList>
    </citation>
    <scope>NUCLEOTIDE SEQUENCE</scope>
    <source>
        <strain evidence="9">CBS 606.72</strain>
    </source>
</reference>
<dbReference type="InterPro" id="IPR049326">
    <property type="entry name" value="Rhodopsin_dom_fungi"/>
</dbReference>
<gene>
    <name evidence="9" type="ORF">B0T14DRAFT_438440</name>
</gene>
<comment type="similarity">
    <text evidence="5">Belongs to the SAT4 family.</text>
</comment>
<dbReference type="PANTHER" id="PTHR33048:SF110">
    <property type="entry name" value="UBID FAMILY DECARBOXYLASE"/>
    <property type="match status" value="1"/>
</dbReference>
<dbReference type="EMBL" id="JAULSU010000006">
    <property type="protein sequence ID" value="KAK0613910.1"/>
    <property type="molecule type" value="Genomic_DNA"/>
</dbReference>
<keyword evidence="3 7" id="KW-1133">Transmembrane helix</keyword>
<comment type="caution">
    <text evidence="9">The sequence shown here is derived from an EMBL/GenBank/DDBJ whole genome shotgun (WGS) entry which is preliminary data.</text>
</comment>
<organism evidence="9 10">
    <name type="scientific">Immersiella caudata</name>
    <dbReference type="NCBI Taxonomy" id="314043"/>
    <lineage>
        <taxon>Eukaryota</taxon>
        <taxon>Fungi</taxon>
        <taxon>Dikarya</taxon>
        <taxon>Ascomycota</taxon>
        <taxon>Pezizomycotina</taxon>
        <taxon>Sordariomycetes</taxon>
        <taxon>Sordariomycetidae</taxon>
        <taxon>Sordariales</taxon>
        <taxon>Lasiosphaeriaceae</taxon>
        <taxon>Immersiella</taxon>
    </lineage>
</organism>
<evidence type="ECO:0000256" key="2">
    <source>
        <dbReference type="ARBA" id="ARBA00022692"/>
    </source>
</evidence>
<protein>
    <recommendedName>
        <fullName evidence="8">Rhodopsin domain-containing protein</fullName>
    </recommendedName>
</protein>
<name>A0AA40BUB8_9PEZI</name>
<evidence type="ECO:0000256" key="3">
    <source>
        <dbReference type="ARBA" id="ARBA00022989"/>
    </source>
</evidence>
<evidence type="ECO:0000259" key="8">
    <source>
        <dbReference type="Pfam" id="PF20684"/>
    </source>
</evidence>
<feature type="region of interest" description="Disordered" evidence="6">
    <location>
        <begin position="278"/>
        <end position="311"/>
    </location>
</feature>
<evidence type="ECO:0000313" key="9">
    <source>
        <dbReference type="EMBL" id="KAK0613910.1"/>
    </source>
</evidence>
<dbReference type="GO" id="GO:0016020">
    <property type="term" value="C:membrane"/>
    <property type="evidence" value="ECO:0007669"/>
    <property type="project" value="UniProtKB-SubCell"/>
</dbReference>
<dbReference type="Proteomes" id="UP001175000">
    <property type="component" value="Unassembled WGS sequence"/>
</dbReference>
<feature type="transmembrane region" description="Helical" evidence="7">
    <location>
        <begin position="174"/>
        <end position="196"/>
    </location>
</feature>
<dbReference type="AlphaFoldDB" id="A0AA40BUB8"/>
<feature type="transmembrane region" description="Helical" evidence="7">
    <location>
        <begin position="242"/>
        <end position="264"/>
    </location>
</feature>
<dbReference type="InterPro" id="IPR052337">
    <property type="entry name" value="SAT4-like"/>
</dbReference>
<proteinExistence type="inferred from homology"/>
<feature type="transmembrane region" description="Helical" evidence="7">
    <location>
        <begin position="208"/>
        <end position="230"/>
    </location>
</feature>
<keyword evidence="4 7" id="KW-0472">Membrane</keyword>
<keyword evidence="10" id="KW-1185">Reference proteome</keyword>
<sequence length="351" mass="38906">MSLVACAWTLWAVALVAVICRFVSRRLLAGPKFWKDLKADDYLMVVALVSLAGVAWSTNEIAANGSNYVEEGATEGWSEEQVANAVWGSKMLVALEEFMISTLWLVKFCLLILYGRMTSGLRESLAVKVTVGYCILAFIAVQVLYLGVWCRPIYNYWAVPIPPGHDQCKNYHNHLITITILHVSSDLMMLAIPIPMIIRTRLPIRQKVILCGVFSLGVLVVLLAILNRVFNFVMPHDLVFLAWYNGEASTAVIIANLPFLWGLVRRIFGFESWGGSGGTDQKKNGAGGGNAPPPTIGSAKQKSRRQRKGESLFDTAFSRHDSAERITVKEDVDVYYGDSIELGERCRVTVS</sequence>
<evidence type="ECO:0000313" key="10">
    <source>
        <dbReference type="Proteomes" id="UP001175000"/>
    </source>
</evidence>
<dbReference type="Pfam" id="PF20684">
    <property type="entry name" value="Fung_rhodopsin"/>
    <property type="match status" value="1"/>
</dbReference>
<accession>A0AA40BUB8</accession>
<evidence type="ECO:0000256" key="1">
    <source>
        <dbReference type="ARBA" id="ARBA00004141"/>
    </source>
</evidence>
<comment type="subcellular location">
    <subcellularLocation>
        <location evidence="1">Membrane</location>
        <topology evidence="1">Multi-pass membrane protein</topology>
    </subcellularLocation>
</comment>
<evidence type="ECO:0000256" key="4">
    <source>
        <dbReference type="ARBA" id="ARBA00023136"/>
    </source>
</evidence>
<feature type="transmembrane region" description="Helical" evidence="7">
    <location>
        <begin position="129"/>
        <end position="154"/>
    </location>
</feature>